<gene>
    <name evidence="1" type="ORF">C5689_17760</name>
</gene>
<protein>
    <submittedName>
        <fullName evidence="1">Uncharacterized protein</fullName>
    </submittedName>
</protein>
<evidence type="ECO:0000313" key="1">
    <source>
        <dbReference type="EMBL" id="PWB92516.1"/>
    </source>
</evidence>
<accession>A0A2U1SLP7</accession>
<comment type="caution">
    <text evidence="1">The sequence shown here is derived from an EMBL/GenBank/DDBJ whole genome shotgun (WGS) entry which is preliminary data.</text>
</comment>
<proteinExistence type="predicted"/>
<name>A0A2U1SLP7_METSR</name>
<keyword evidence="2" id="KW-1185">Reference proteome</keyword>
<evidence type="ECO:0000313" key="2">
    <source>
        <dbReference type="Proteomes" id="UP000245137"/>
    </source>
</evidence>
<dbReference type="AlphaFoldDB" id="A0A2U1SLP7"/>
<reference evidence="1 2" key="1">
    <citation type="journal article" date="2018" name="Appl. Microbiol. Biotechnol.">
        <title>Co-cultivation of the strictly anaerobic methanogen Methanosarcina barkeri with aerobic methanotrophs in an oxygen-limited membrane bioreactor.</title>
        <authorList>
            <person name="In 't Zandt M.H."/>
            <person name="van den Bosch T.J.M."/>
            <person name="Rijkers R."/>
            <person name="van Kessel M.A.H.J."/>
            <person name="Jetten M.S.M."/>
            <person name="Welte C.U."/>
        </authorList>
    </citation>
    <scope>NUCLEOTIDE SEQUENCE [LARGE SCALE GENOMIC DNA]</scope>
    <source>
        <strain evidence="1 2">DSM 17706</strain>
    </source>
</reference>
<organism evidence="1 2">
    <name type="scientific">Methylosinus sporium</name>
    <dbReference type="NCBI Taxonomy" id="428"/>
    <lineage>
        <taxon>Bacteria</taxon>
        <taxon>Pseudomonadati</taxon>
        <taxon>Pseudomonadota</taxon>
        <taxon>Alphaproteobacteria</taxon>
        <taxon>Hyphomicrobiales</taxon>
        <taxon>Methylocystaceae</taxon>
        <taxon>Methylosinus</taxon>
    </lineage>
</organism>
<dbReference type="EMBL" id="PUIV01000047">
    <property type="protein sequence ID" value="PWB92516.1"/>
    <property type="molecule type" value="Genomic_DNA"/>
</dbReference>
<sequence>MRNRAECAFFIIVHFNDKTRLLIRPPFANSGHMPNCHKGFLIIRPLCVGPNNFDNGKILNRRKYFFF</sequence>
<dbReference type="Proteomes" id="UP000245137">
    <property type="component" value="Unassembled WGS sequence"/>
</dbReference>